<organism evidence="2">
    <name type="scientific">Tanacetum cinerariifolium</name>
    <name type="common">Dalmatian daisy</name>
    <name type="synonym">Chrysanthemum cinerariifolium</name>
    <dbReference type="NCBI Taxonomy" id="118510"/>
    <lineage>
        <taxon>Eukaryota</taxon>
        <taxon>Viridiplantae</taxon>
        <taxon>Streptophyta</taxon>
        <taxon>Embryophyta</taxon>
        <taxon>Tracheophyta</taxon>
        <taxon>Spermatophyta</taxon>
        <taxon>Magnoliopsida</taxon>
        <taxon>eudicotyledons</taxon>
        <taxon>Gunneridae</taxon>
        <taxon>Pentapetalae</taxon>
        <taxon>asterids</taxon>
        <taxon>campanulids</taxon>
        <taxon>Asterales</taxon>
        <taxon>Asteraceae</taxon>
        <taxon>Asteroideae</taxon>
        <taxon>Anthemideae</taxon>
        <taxon>Anthemidinae</taxon>
        <taxon>Tanacetum</taxon>
    </lineage>
</organism>
<keyword evidence="2" id="KW-0548">Nucleotidyltransferase</keyword>
<reference evidence="2" key="1">
    <citation type="journal article" date="2019" name="Sci. Rep.">
        <title>Draft genome of Tanacetum cinerariifolium, the natural source of mosquito coil.</title>
        <authorList>
            <person name="Yamashiro T."/>
            <person name="Shiraishi A."/>
            <person name="Satake H."/>
            <person name="Nakayama K."/>
        </authorList>
    </citation>
    <scope>NUCLEOTIDE SEQUENCE</scope>
</reference>
<evidence type="ECO:0000313" key="2">
    <source>
        <dbReference type="EMBL" id="GEY32094.1"/>
    </source>
</evidence>
<feature type="compositionally biased region" description="Low complexity" evidence="1">
    <location>
        <begin position="179"/>
        <end position="189"/>
    </location>
</feature>
<name>A0A699HJ87_TANCI</name>
<feature type="region of interest" description="Disordered" evidence="1">
    <location>
        <begin position="396"/>
        <end position="418"/>
    </location>
</feature>
<feature type="compositionally biased region" description="Basic and acidic residues" evidence="1">
    <location>
        <begin position="209"/>
        <end position="226"/>
    </location>
</feature>
<comment type="caution">
    <text evidence="2">The sequence shown here is derived from an EMBL/GenBank/DDBJ whole genome shotgun (WGS) entry which is preliminary data.</text>
</comment>
<dbReference type="AlphaFoldDB" id="A0A699HJ87"/>
<gene>
    <name evidence="2" type="ORF">Tci_404068</name>
</gene>
<proteinExistence type="predicted"/>
<protein>
    <submittedName>
        <fullName evidence="2">RNA-directed DNA polymerase, eukaryota, reverse transcriptase zinc-binding domain protein</fullName>
    </submittedName>
</protein>
<feature type="region of interest" description="Disordered" evidence="1">
    <location>
        <begin position="113"/>
        <end position="228"/>
    </location>
</feature>
<evidence type="ECO:0000256" key="1">
    <source>
        <dbReference type="SAM" id="MobiDB-lite"/>
    </source>
</evidence>
<keyword evidence="2" id="KW-0695">RNA-directed DNA polymerase</keyword>
<keyword evidence="2" id="KW-0808">Transferase</keyword>
<dbReference type="GO" id="GO:0003964">
    <property type="term" value="F:RNA-directed DNA polymerase activity"/>
    <property type="evidence" value="ECO:0007669"/>
    <property type="project" value="UniProtKB-KW"/>
</dbReference>
<accession>A0A699HJ87</accession>
<dbReference type="EMBL" id="BKCJ010168901">
    <property type="protein sequence ID" value="GEY32094.1"/>
    <property type="molecule type" value="Genomic_DNA"/>
</dbReference>
<sequence>MTSYNEAMFDEERSLKQKSKVQWLKEGDGKSGYFSRVVKLKARRSRIHVVELMPTKEEHIKLMLECAPYIVNIYAAKKYEHGETEDTFHHMIQCSNAMEDDEVDAAMHMELNNPTDYNLDLSSEEKEVQEEEIPNKFAQRGRSRGSHPKSSTSRSIPTRRGSSSIVGRGREIANEWSPRGRGNNSSSGNDDCSPRGRGINNTSGNGRGIADDISPRGRKSNNRDISYDCSQIGRASSNIGRRGNESVDEWCPGLNILGDEILDVHEDNKEHVVHVVGSSQNQVGSNVTPSSSLPKLWLVGEVFYDPAISRHAVRLFKTMLKGAYATWTKVPQDHHDKCFKRFKNRYSDIMRVVRKDAMKVTRVNDNVDIGRISSNYPIWIGVADWQPMINVWDTDEDSNQKLPKRTEPNRNPESTQQAHVAFSTLRSQWLIIHILTVSDNLFIPYVIPKQDEYSKIISEKNKENERYTKIDENGSKSPPDDFELSKDVGTSNRGHVLGAGFMTDPAFVLTGTMRSASIYATHTCSPYEEIRILKKQNDDLKKKMKDAEVQRVADQLALHKTLKDFAKNYPPRATELDPGAS</sequence>